<evidence type="ECO:0000256" key="3">
    <source>
        <dbReference type="ARBA" id="ARBA00022737"/>
    </source>
</evidence>
<dbReference type="HOGENOM" id="CLU_239572_0_0_1"/>
<keyword evidence="12" id="KW-1185">Reference proteome</keyword>
<evidence type="ECO:0000256" key="4">
    <source>
        <dbReference type="ARBA" id="ARBA00022989"/>
    </source>
</evidence>
<comment type="subcellular location">
    <subcellularLocation>
        <location evidence="1">Membrane</location>
        <topology evidence="1">Single-pass membrane protein</topology>
    </subcellularLocation>
</comment>
<organism evidence="10">
    <name type="scientific">Guillardia theta (strain CCMP2712)</name>
    <name type="common">Cryptophyte</name>
    <dbReference type="NCBI Taxonomy" id="905079"/>
    <lineage>
        <taxon>Eukaryota</taxon>
        <taxon>Cryptophyceae</taxon>
        <taxon>Pyrenomonadales</taxon>
        <taxon>Geminigeraceae</taxon>
        <taxon>Guillardia</taxon>
    </lineage>
</organism>
<dbReference type="InterPro" id="IPR037721">
    <property type="entry name" value="Ferlin"/>
</dbReference>
<feature type="domain" description="C2" evidence="9">
    <location>
        <begin position="2"/>
        <end position="129"/>
    </location>
</feature>
<dbReference type="EMBL" id="JH992985">
    <property type="protein sequence ID" value="EKX48572.1"/>
    <property type="molecule type" value="Genomic_DNA"/>
</dbReference>
<reference evidence="11" key="3">
    <citation type="submission" date="2015-06" db="UniProtKB">
        <authorList>
            <consortium name="EnsemblProtists"/>
        </authorList>
    </citation>
    <scope>IDENTIFICATION</scope>
</reference>
<evidence type="ECO:0000313" key="11">
    <source>
        <dbReference type="EnsemblProtists" id="EKX48572"/>
    </source>
</evidence>
<evidence type="ECO:0000256" key="2">
    <source>
        <dbReference type="ARBA" id="ARBA00022692"/>
    </source>
</evidence>
<gene>
    <name evidence="10" type="ORF">GUITHDRAFT_136679</name>
</gene>
<dbReference type="PROSITE" id="PS50004">
    <property type="entry name" value="C2"/>
    <property type="match status" value="3"/>
</dbReference>
<feature type="compositionally biased region" description="Low complexity" evidence="7">
    <location>
        <begin position="1865"/>
        <end position="1876"/>
    </location>
</feature>
<feature type="transmembrane region" description="Helical" evidence="8">
    <location>
        <begin position="1906"/>
        <end position="1933"/>
    </location>
</feature>
<dbReference type="EnsemblProtists" id="EKX48572">
    <property type="protein sequence ID" value="EKX48572"/>
    <property type="gene ID" value="GUITHDRAFT_136679"/>
</dbReference>
<feature type="compositionally biased region" description="Acidic residues" evidence="7">
    <location>
        <begin position="1408"/>
        <end position="1417"/>
    </location>
</feature>
<dbReference type="InterPro" id="IPR000008">
    <property type="entry name" value="C2_dom"/>
</dbReference>
<dbReference type="CDD" id="cd00030">
    <property type="entry name" value="C2"/>
    <property type="match status" value="2"/>
</dbReference>
<dbReference type="RefSeq" id="XP_005835552.1">
    <property type="nucleotide sequence ID" value="XM_005835495.1"/>
</dbReference>
<evidence type="ECO:0000259" key="9">
    <source>
        <dbReference type="PROSITE" id="PS50004"/>
    </source>
</evidence>
<feature type="domain" description="C2" evidence="9">
    <location>
        <begin position="175"/>
        <end position="296"/>
    </location>
</feature>
<dbReference type="InterPro" id="IPR035892">
    <property type="entry name" value="C2_domain_sf"/>
</dbReference>
<proteinExistence type="predicted"/>
<reference evidence="10 12" key="1">
    <citation type="journal article" date="2012" name="Nature">
        <title>Algal genomes reveal evolutionary mosaicism and the fate of nucleomorphs.</title>
        <authorList>
            <consortium name="DOE Joint Genome Institute"/>
            <person name="Curtis B.A."/>
            <person name="Tanifuji G."/>
            <person name="Burki F."/>
            <person name="Gruber A."/>
            <person name="Irimia M."/>
            <person name="Maruyama S."/>
            <person name="Arias M.C."/>
            <person name="Ball S.G."/>
            <person name="Gile G.H."/>
            <person name="Hirakawa Y."/>
            <person name="Hopkins J.F."/>
            <person name="Kuo A."/>
            <person name="Rensing S.A."/>
            <person name="Schmutz J."/>
            <person name="Symeonidi A."/>
            <person name="Elias M."/>
            <person name="Eveleigh R.J."/>
            <person name="Herman E.K."/>
            <person name="Klute M.J."/>
            <person name="Nakayama T."/>
            <person name="Obornik M."/>
            <person name="Reyes-Prieto A."/>
            <person name="Armbrust E.V."/>
            <person name="Aves S.J."/>
            <person name="Beiko R.G."/>
            <person name="Coutinho P."/>
            <person name="Dacks J.B."/>
            <person name="Durnford D.G."/>
            <person name="Fast N.M."/>
            <person name="Green B.R."/>
            <person name="Grisdale C.J."/>
            <person name="Hempel F."/>
            <person name="Henrissat B."/>
            <person name="Hoppner M.P."/>
            <person name="Ishida K."/>
            <person name="Kim E."/>
            <person name="Koreny L."/>
            <person name="Kroth P.G."/>
            <person name="Liu Y."/>
            <person name="Malik S.B."/>
            <person name="Maier U.G."/>
            <person name="McRose D."/>
            <person name="Mock T."/>
            <person name="Neilson J.A."/>
            <person name="Onodera N.T."/>
            <person name="Poole A.M."/>
            <person name="Pritham E.J."/>
            <person name="Richards T.A."/>
            <person name="Rocap G."/>
            <person name="Roy S.W."/>
            <person name="Sarai C."/>
            <person name="Schaack S."/>
            <person name="Shirato S."/>
            <person name="Slamovits C.H."/>
            <person name="Spencer D.F."/>
            <person name="Suzuki S."/>
            <person name="Worden A.Z."/>
            <person name="Zauner S."/>
            <person name="Barry K."/>
            <person name="Bell C."/>
            <person name="Bharti A.K."/>
            <person name="Crow J.A."/>
            <person name="Grimwood J."/>
            <person name="Kramer R."/>
            <person name="Lindquist E."/>
            <person name="Lucas S."/>
            <person name="Salamov A."/>
            <person name="McFadden G.I."/>
            <person name="Lane C.E."/>
            <person name="Keeling P.J."/>
            <person name="Gray M.W."/>
            <person name="Grigoriev I.V."/>
            <person name="Archibald J.M."/>
        </authorList>
    </citation>
    <scope>NUCLEOTIDE SEQUENCE</scope>
    <source>
        <strain evidence="10 12">CCMP2712</strain>
    </source>
</reference>
<keyword evidence="5 8" id="KW-0472">Membrane</keyword>
<evidence type="ECO:0000256" key="7">
    <source>
        <dbReference type="SAM" id="MobiDB-lite"/>
    </source>
</evidence>
<protein>
    <recommendedName>
        <fullName evidence="9">C2 domain-containing protein</fullName>
    </recommendedName>
</protein>
<evidence type="ECO:0000313" key="12">
    <source>
        <dbReference type="Proteomes" id="UP000011087"/>
    </source>
</evidence>
<dbReference type="GeneID" id="17305327"/>
<keyword evidence="2 8" id="KW-0812">Transmembrane</keyword>
<feature type="compositionally biased region" description="Gly residues" evidence="7">
    <location>
        <begin position="1390"/>
        <end position="1407"/>
    </location>
</feature>
<feature type="region of interest" description="Disordered" evidence="7">
    <location>
        <begin position="1865"/>
        <end position="1889"/>
    </location>
</feature>
<evidence type="ECO:0000256" key="1">
    <source>
        <dbReference type="ARBA" id="ARBA00004167"/>
    </source>
</evidence>
<evidence type="ECO:0000256" key="6">
    <source>
        <dbReference type="SAM" id="Coils"/>
    </source>
</evidence>
<sequence length="1945" mass="220513">MPSGLDELCAEFREARDGRDCVFNVLVNIAECRGLYGLASHGFNDSKARVYGTWDPEGTEVSKIHSKTSTPFFNFVCKLSYVGQPHRFLSSSIVIEIQHDRGLLPAKIIGVLQIGVLDVFHSSGHKLPLQWFAINDIASDEPAIPTGYIRMNVIINNMDEPGAVQDDVPEEERSRCELLEIPRLHNFITATGVYNIIFKIYQARNLRRVDDTWGSDPFIKIVIPTGENQTDTKASDLNPVWNQQLQIPVYEPIFCDLLALQLWNQNIAGNHVVAEHMFSWKDVFSRQEYYKQPRWFDLFALPDKGIMERTAEKVQSITRKVGEFVGNRQFKMMASKICSGFGSGSYEEPSVYCGRVLLSIEIEDREGSKAQPSLALTEMKPKDCKLFQDVKQKVFFRFHVFHGQGLNVPAVGMGQNCYAQVELEIGRKSCTTKVKSEHKGLFEWYQAVELEDDIPYDDQLWPWLDTDYEEGYFPSELIDAAFPPVWIKVYRCSGLLDTIGGAKLTRKLIGFKKLRLRDLLAIGERPAAPVVNAMGKPTIMELTQGNQKANVILNKKDSSLPSFYVAPSEELPKEWNPRERSYFKPTYTSPPWPHGDKFDDGRGNNHSMDPYIGMQCIKLDRDATCDLEPTDFAGFIWVSLKMYVPSRTNCSNAVKGPPILSPFVKFNEISIPSPQQLKCEEIFSLRAHISQAKDLPSANTVGMANAFVEVVFCGKKMRTHTVNGSNSPTWDCTLSGASFNDFLLPSVGWPGCDDFGSDQYYEGLYEKYNPKDDDWPEDGLQYSYGNEDYALRWLRNYNMLRAAPRIEVRVLEKVASKNVLLGRFFVAPERCFHTHCDPSWFELFKGNPEIDEGKLYASFQIVHRDDPLFKVIPGELVPQRTDEFHNSKGNKQFVEPNAWKWDPNDGVPIPWESFPIPFAFFSRTRMPCRGYNPFPCPMNPYVEAAEVFMRECRIQVQILGLRNMSEQLGLSSPSLAFFVQTTDSWNGDPAGFKVTKECSLPNPNDVNFMQQLELEVLLPDDPEYAPDLEFLVFDYQGFFGGRKIVCWGSEPLRLFYPCGVKEDNADDNDDDEDEAARLRREKVERRKKFEELMEELMKAGTIQAKEAKKLLNHFKSGMSKDLDHAFDLYLAAPSEAAFLERTEEFLLTREMKDIEAKEKALEKKRKKDEERQRKEEAKEKEREEKEAKKKKAEEEKQKKLELLQEKKEKQAAEKAAKLEAKKAEKLAKQLAKEAERMEKEAAAASLTNSRKKGTEGDKGGDAVQTSPEEVRMTLTTDVMEEGREVKVVLASDDDKEGEGEDGVNEEGALDEADAVEEEADANPEGGEHYHEEGGETYEDETPMAEHEEQAELQQAEEERLADELHLGDKGPSDQHEEVGDNPNQAVYETAGGGGAGAGAGAGAGGGDEVGEGDEVLDVVDIYSAIRPEDDEEPDRQEVIDTPDGKPNAEWLVFRKHTKFTEPLEKTKEWTDLFEPSFEEVPLFQGRVRDYKRRNAEAVGVVKCRIKVFRKENETKAGKSELNPERDPEYFEVVSSDPSIPDALEKCRPYKQYNIYETFAEATVEVRVYCLKAFQVTPGGFMREENGEGMWLQYLEARLGDKKHESDVVKSLNPNFFHVFQFADCVIPGPSQLVVLPRMARREVQAERELPGVSQGKLSLFLDIVDETKAAEQPVEDIKVLGKTLPMELRVIIWNTLDTAPKDSYTSDVYISCELLGVGQPKMTDTHYGVKVKAYGMFNYRLKWKCKFPEMNLEYLMRISVWDENALTSHKSIAEGVLPLKKLFKDCFERNQGKTSPDDMEFVFMTPRDMGQDTDADKQVLVDEENFKYPYIWYKMVHPNFGFNREKNSQAKLQLSIQVMPRAKARANPAGRARNGPSKLAEPGRPPQPANPILESEKCKAYIVYRFLLLEALGLVCLCCCLICGLILAAIAGIQMAFPGLLPIPG</sequence>
<feature type="compositionally biased region" description="Acidic residues" evidence="7">
    <location>
        <begin position="1291"/>
        <end position="1321"/>
    </location>
</feature>
<feature type="compositionally biased region" description="Basic and acidic residues" evidence="7">
    <location>
        <begin position="1356"/>
        <end position="1378"/>
    </location>
</feature>
<evidence type="ECO:0000256" key="5">
    <source>
        <dbReference type="ARBA" id="ARBA00023136"/>
    </source>
</evidence>
<keyword evidence="3" id="KW-0677">Repeat</keyword>
<dbReference type="SUPFAM" id="SSF49562">
    <property type="entry name" value="C2 domain (Calcium/lipid-binding domain, CaLB)"/>
    <property type="match status" value="4"/>
</dbReference>
<feature type="compositionally biased region" description="Basic and acidic residues" evidence="7">
    <location>
        <begin position="1161"/>
        <end position="1241"/>
    </location>
</feature>
<feature type="coiled-coil region" evidence="6">
    <location>
        <begin position="1061"/>
        <end position="1099"/>
    </location>
</feature>
<dbReference type="Gene3D" id="2.60.40.150">
    <property type="entry name" value="C2 domain"/>
    <property type="match status" value="3"/>
</dbReference>
<dbReference type="GO" id="GO:0007009">
    <property type="term" value="P:plasma membrane organization"/>
    <property type="evidence" value="ECO:0007669"/>
    <property type="project" value="TreeGrafter"/>
</dbReference>
<dbReference type="GO" id="GO:0016020">
    <property type="term" value="C:membrane"/>
    <property type="evidence" value="ECO:0007669"/>
    <property type="project" value="UniProtKB-SubCell"/>
</dbReference>
<reference evidence="12" key="2">
    <citation type="submission" date="2012-11" db="EMBL/GenBank/DDBJ databases">
        <authorList>
            <person name="Kuo A."/>
            <person name="Curtis B.A."/>
            <person name="Tanifuji G."/>
            <person name="Burki F."/>
            <person name="Gruber A."/>
            <person name="Irimia M."/>
            <person name="Maruyama S."/>
            <person name="Arias M.C."/>
            <person name="Ball S.G."/>
            <person name="Gile G.H."/>
            <person name="Hirakawa Y."/>
            <person name="Hopkins J.F."/>
            <person name="Rensing S.A."/>
            <person name="Schmutz J."/>
            <person name="Symeonidi A."/>
            <person name="Elias M."/>
            <person name="Eveleigh R.J."/>
            <person name="Herman E.K."/>
            <person name="Klute M.J."/>
            <person name="Nakayama T."/>
            <person name="Obornik M."/>
            <person name="Reyes-Prieto A."/>
            <person name="Armbrust E.V."/>
            <person name="Aves S.J."/>
            <person name="Beiko R.G."/>
            <person name="Coutinho P."/>
            <person name="Dacks J.B."/>
            <person name="Durnford D.G."/>
            <person name="Fast N.M."/>
            <person name="Green B.R."/>
            <person name="Grisdale C."/>
            <person name="Hempe F."/>
            <person name="Henrissat B."/>
            <person name="Hoppner M.P."/>
            <person name="Ishida K.-I."/>
            <person name="Kim E."/>
            <person name="Koreny L."/>
            <person name="Kroth P.G."/>
            <person name="Liu Y."/>
            <person name="Malik S.-B."/>
            <person name="Maier U.G."/>
            <person name="McRose D."/>
            <person name="Mock T."/>
            <person name="Neilson J.A."/>
            <person name="Onodera N.T."/>
            <person name="Poole A.M."/>
            <person name="Pritham E.J."/>
            <person name="Richards T.A."/>
            <person name="Rocap G."/>
            <person name="Roy S.W."/>
            <person name="Sarai C."/>
            <person name="Schaack S."/>
            <person name="Shirato S."/>
            <person name="Slamovits C.H."/>
            <person name="Spencer D.F."/>
            <person name="Suzuki S."/>
            <person name="Worden A.Z."/>
            <person name="Zauner S."/>
            <person name="Barry K."/>
            <person name="Bell C."/>
            <person name="Bharti A.K."/>
            <person name="Crow J.A."/>
            <person name="Grimwood J."/>
            <person name="Kramer R."/>
            <person name="Lindquist E."/>
            <person name="Lucas S."/>
            <person name="Salamov A."/>
            <person name="McFadden G.I."/>
            <person name="Lane C.E."/>
            <person name="Keeling P.J."/>
            <person name="Gray M.W."/>
            <person name="Grigoriev I.V."/>
            <person name="Archibald J.M."/>
        </authorList>
    </citation>
    <scope>NUCLEOTIDE SEQUENCE</scope>
    <source>
        <strain evidence="12">CCMP2712</strain>
    </source>
</reference>
<dbReference type="Proteomes" id="UP000011087">
    <property type="component" value="Unassembled WGS sequence"/>
</dbReference>
<dbReference type="KEGG" id="gtt:GUITHDRAFT_136679"/>
<dbReference type="PANTHER" id="PTHR12546">
    <property type="entry name" value="FER-1-LIKE"/>
    <property type="match status" value="1"/>
</dbReference>
<dbReference type="PANTHER" id="PTHR12546:SF33">
    <property type="entry name" value="SPERM VESICLE FUSION PROTEIN FER-1"/>
    <property type="match status" value="1"/>
</dbReference>
<evidence type="ECO:0000256" key="8">
    <source>
        <dbReference type="SAM" id="Phobius"/>
    </source>
</evidence>
<accession>L1JJR8</accession>
<feature type="domain" description="C2" evidence="9">
    <location>
        <begin position="1669"/>
        <end position="1795"/>
    </location>
</feature>
<dbReference type="OMA" id="MFVEIHE"/>
<keyword evidence="6" id="KW-0175">Coiled coil</keyword>
<dbReference type="STRING" id="905079.L1JJR8"/>
<evidence type="ECO:0000313" key="10">
    <source>
        <dbReference type="EMBL" id="EKX48572.1"/>
    </source>
</evidence>
<name>L1JJR8_GUITC</name>
<dbReference type="Pfam" id="PF00168">
    <property type="entry name" value="C2"/>
    <property type="match status" value="3"/>
</dbReference>
<feature type="region of interest" description="Disordered" evidence="7">
    <location>
        <begin position="1161"/>
        <end position="1444"/>
    </location>
</feature>
<keyword evidence="4 8" id="KW-1133">Transmembrane helix</keyword>
<dbReference type="OrthoDB" id="10059618at2759"/>
<dbReference type="SMART" id="SM00239">
    <property type="entry name" value="C2"/>
    <property type="match status" value="3"/>
</dbReference>
<dbReference type="PaxDb" id="55529-EKX48572"/>